<evidence type="ECO:0000313" key="1">
    <source>
        <dbReference type="EMBL" id="MDB1123417.1"/>
    </source>
</evidence>
<dbReference type="RefSeq" id="WP_272133968.1">
    <property type="nucleotide sequence ID" value="NZ_JAQLOI010000001.1"/>
</dbReference>
<sequence>MSIVDDKLSGLRVKVDTCLKMVNLILTFYVWYSFVKSPNSQKKQIKAGPDGFWMTTREKLSERSFYPKILAHSVQKRIIFSSKPA</sequence>
<evidence type="ECO:0000313" key="2">
    <source>
        <dbReference type="Proteomes" id="UP001210678"/>
    </source>
</evidence>
<accession>A0ABT4YPD4</accession>
<protein>
    <submittedName>
        <fullName evidence="1">Uncharacterized protein</fullName>
    </submittedName>
</protein>
<keyword evidence="2" id="KW-1185">Reference proteome</keyword>
<comment type="caution">
    <text evidence="1">The sequence shown here is derived from an EMBL/GenBank/DDBJ whole genome shotgun (WGS) entry which is preliminary data.</text>
</comment>
<reference evidence="1 2" key="1">
    <citation type="submission" date="2023-01" db="EMBL/GenBank/DDBJ databases">
        <title>Vibrio sp. KJ40-1 sp.nov, isolated from marine algae.</title>
        <authorList>
            <person name="Butt M."/>
            <person name="Kim J.M.J."/>
            <person name="Jeon C.O.C."/>
        </authorList>
    </citation>
    <scope>NUCLEOTIDE SEQUENCE [LARGE SCALE GENOMIC DNA]</scope>
    <source>
        <strain evidence="1 2">KJ40-1</strain>
    </source>
</reference>
<dbReference type="EMBL" id="JAQLOI010000001">
    <property type="protein sequence ID" value="MDB1123417.1"/>
    <property type="molecule type" value="Genomic_DNA"/>
</dbReference>
<organism evidence="1 2">
    <name type="scientific">Vibrio algarum</name>
    <dbReference type="NCBI Taxonomy" id="3020714"/>
    <lineage>
        <taxon>Bacteria</taxon>
        <taxon>Pseudomonadati</taxon>
        <taxon>Pseudomonadota</taxon>
        <taxon>Gammaproteobacteria</taxon>
        <taxon>Vibrionales</taxon>
        <taxon>Vibrionaceae</taxon>
        <taxon>Vibrio</taxon>
    </lineage>
</organism>
<proteinExistence type="predicted"/>
<dbReference type="Proteomes" id="UP001210678">
    <property type="component" value="Unassembled WGS sequence"/>
</dbReference>
<name>A0ABT4YPD4_9VIBR</name>
<gene>
    <name evidence="1" type="ORF">PGX00_06980</name>
</gene>